<dbReference type="OrthoDB" id="447441at2759"/>
<sequence>AGPSSFVGIGCGPTVSPAAGHRPLCDGAADCFGDHARRCPCGGDRTMRHHRLRAVVASRAKTAGLHTEVEKPGLFPPRLDEAGAAEVFIGNWDSKRPAALDLAVISGMRPGCLATTAAAGDKPPWTMKPEGETISGWGPAAKQVWQALEQVRPHRRRSSSGNRQAAAVLVHDVTVGEC</sequence>
<name>A0A812SG96_SYMPI</name>
<accession>A0A812SG96</accession>
<evidence type="ECO:0000313" key="1">
    <source>
        <dbReference type="EMBL" id="CAE7475601.1"/>
    </source>
</evidence>
<keyword evidence="2" id="KW-1185">Reference proteome</keyword>
<organism evidence="1 2">
    <name type="scientific">Symbiodinium pilosum</name>
    <name type="common">Dinoflagellate</name>
    <dbReference type="NCBI Taxonomy" id="2952"/>
    <lineage>
        <taxon>Eukaryota</taxon>
        <taxon>Sar</taxon>
        <taxon>Alveolata</taxon>
        <taxon>Dinophyceae</taxon>
        <taxon>Suessiales</taxon>
        <taxon>Symbiodiniaceae</taxon>
        <taxon>Symbiodinium</taxon>
    </lineage>
</organism>
<feature type="non-terminal residue" evidence="1">
    <location>
        <position position="1"/>
    </location>
</feature>
<proteinExistence type="predicted"/>
<dbReference type="AlphaFoldDB" id="A0A812SG96"/>
<dbReference type="Proteomes" id="UP000649617">
    <property type="component" value="Unassembled WGS sequence"/>
</dbReference>
<reference evidence="1" key="1">
    <citation type="submission" date="2021-02" db="EMBL/GenBank/DDBJ databases">
        <authorList>
            <person name="Dougan E. K."/>
            <person name="Rhodes N."/>
            <person name="Thang M."/>
            <person name="Chan C."/>
        </authorList>
    </citation>
    <scope>NUCLEOTIDE SEQUENCE</scope>
</reference>
<gene>
    <name evidence="1" type="ORF">SPIL2461_LOCUS12084</name>
</gene>
<comment type="caution">
    <text evidence="1">The sequence shown here is derived from an EMBL/GenBank/DDBJ whole genome shotgun (WGS) entry which is preliminary data.</text>
</comment>
<dbReference type="EMBL" id="CAJNIZ010024311">
    <property type="protein sequence ID" value="CAE7475601.1"/>
    <property type="molecule type" value="Genomic_DNA"/>
</dbReference>
<evidence type="ECO:0000313" key="2">
    <source>
        <dbReference type="Proteomes" id="UP000649617"/>
    </source>
</evidence>
<protein>
    <submittedName>
        <fullName evidence="1">Uncharacterized protein</fullName>
    </submittedName>
</protein>